<protein>
    <recommendedName>
        <fullName evidence="1">Transposable element P transposase-like RNase H domain-containing protein</fullName>
    </recommendedName>
</protein>
<reference evidence="2 3" key="1">
    <citation type="journal article" date="2020" name="Cell">
        <title>Large-Scale Comparative Analyses of Tick Genomes Elucidate Their Genetic Diversity and Vector Capacities.</title>
        <authorList>
            <consortium name="Tick Genome and Microbiome Consortium (TIGMIC)"/>
            <person name="Jia N."/>
            <person name="Wang J."/>
            <person name="Shi W."/>
            <person name="Du L."/>
            <person name="Sun Y."/>
            <person name="Zhan W."/>
            <person name="Jiang J.F."/>
            <person name="Wang Q."/>
            <person name="Zhang B."/>
            <person name="Ji P."/>
            <person name="Bell-Sakyi L."/>
            <person name="Cui X.M."/>
            <person name="Yuan T.T."/>
            <person name="Jiang B.G."/>
            <person name="Yang W.F."/>
            <person name="Lam T.T."/>
            <person name="Chang Q.C."/>
            <person name="Ding S.J."/>
            <person name="Wang X.J."/>
            <person name="Zhu J.G."/>
            <person name="Ruan X.D."/>
            <person name="Zhao L."/>
            <person name="Wei J.T."/>
            <person name="Ye R.Z."/>
            <person name="Que T.C."/>
            <person name="Du C.H."/>
            <person name="Zhou Y.H."/>
            <person name="Cheng J.X."/>
            <person name="Dai P.F."/>
            <person name="Guo W.B."/>
            <person name="Han X.H."/>
            <person name="Huang E.J."/>
            <person name="Li L.F."/>
            <person name="Wei W."/>
            <person name="Gao Y.C."/>
            <person name="Liu J.Z."/>
            <person name="Shao H.Z."/>
            <person name="Wang X."/>
            <person name="Wang C.C."/>
            <person name="Yang T.C."/>
            <person name="Huo Q.B."/>
            <person name="Li W."/>
            <person name="Chen H.Y."/>
            <person name="Chen S.E."/>
            <person name="Zhou L.G."/>
            <person name="Ni X.B."/>
            <person name="Tian J.H."/>
            <person name="Sheng Y."/>
            <person name="Liu T."/>
            <person name="Pan Y.S."/>
            <person name="Xia L.Y."/>
            <person name="Li J."/>
            <person name="Zhao F."/>
            <person name="Cao W.C."/>
        </authorList>
    </citation>
    <scope>NUCLEOTIDE SEQUENCE [LARGE SCALE GENOMIC DNA]</scope>
    <source>
        <strain evidence="2">HaeL-2018</strain>
    </source>
</reference>
<feature type="domain" description="Transposable element P transposase-like RNase H" evidence="1">
    <location>
        <begin position="69"/>
        <end position="117"/>
    </location>
</feature>
<comment type="caution">
    <text evidence="2">The sequence shown here is derived from an EMBL/GenBank/DDBJ whole genome shotgun (WGS) entry which is preliminary data.</text>
</comment>
<dbReference type="EMBL" id="JABSTR010000002">
    <property type="protein sequence ID" value="KAH9364617.1"/>
    <property type="molecule type" value="Genomic_DNA"/>
</dbReference>
<dbReference type="AlphaFoldDB" id="A0A9J6FQS3"/>
<dbReference type="Proteomes" id="UP000821853">
    <property type="component" value="Chromosome 10"/>
</dbReference>
<dbReference type="VEuPathDB" id="VectorBase:HLOH_053056"/>
<proteinExistence type="predicted"/>
<gene>
    <name evidence="2" type="ORF">HPB48_012836</name>
</gene>
<evidence type="ECO:0000259" key="1">
    <source>
        <dbReference type="Pfam" id="PF21787"/>
    </source>
</evidence>
<evidence type="ECO:0000313" key="2">
    <source>
        <dbReference type="EMBL" id="KAH9364617.1"/>
    </source>
</evidence>
<evidence type="ECO:0000313" key="3">
    <source>
        <dbReference type="Proteomes" id="UP000821853"/>
    </source>
</evidence>
<dbReference type="Pfam" id="PF21787">
    <property type="entry name" value="TNP-like_RNaseH_N"/>
    <property type="match status" value="1"/>
</dbReference>
<dbReference type="OMA" id="NEMEICQ"/>
<organism evidence="2 3">
    <name type="scientific">Haemaphysalis longicornis</name>
    <name type="common">Bush tick</name>
    <dbReference type="NCBI Taxonomy" id="44386"/>
    <lineage>
        <taxon>Eukaryota</taxon>
        <taxon>Metazoa</taxon>
        <taxon>Ecdysozoa</taxon>
        <taxon>Arthropoda</taxon>
        <taxon>Chelicerata</taxon>
        <taxon>Arachnida</taxon>
        <taxon>Acari</taxon>
        <taxon>Parasitiformes</taxon>
        <taxon>Ixodida</taxon>
        <taxon>Ixodoidea</taxon>
        <taxon>Ixodidae</taxon>
        <taxon>Haemaphysalinae</taxon>
        <taxon>Haemaphysalis</taxon>
    </lineage>
</organism>
<name>A0A9J6FQS3_HAELO</name>
<accession>A0A9J6FQS3</accession>
<dbReference type="InterPro" id="IPR048365">
    <property type="entry name" value="TNP-like_RNaseH_N"/>
</dbReference>
<dbReference type="OrthoDB" id="6503477at2759"/>
<sequence>MKFLNEDQIQALSRDSNKGSTWSPQTVKQALQIKFSCGTSGYETLRKLGYPLPANRILARRLQGLKFLPGILTDVVDLLKTKAEGMQDIEKDCVLLLNEMEICQGYELDRAEDVALGEQHCLKIQKNRLAMPSCSWWGALTSVGSK</sequence>
<keyword evidence="3" id="KW-1185">Reference proteome</keyword>